<keyword evidence="9" id="KW-1185">Reference proteome</keyword>
<evidence type="ECO:0000313" key="8">
    <source>
        <dbReference type="Ensembl" id="ENSSPUP00000008232.1"/>
    </source>
</evidence>
<dbReference type="GO" id="GO:0009986">
    <property type="term" value="C:cell surface"/>
    <property type="evidence" value="ECO:0007669"/>
    <property type="project" value="TreeGrafter"/>
</dbReference>
<keyword evidence="5" id="KW-1015">Disulfide bond</keyword>
<accession>A0A8D0GKJ4</accession>
<evidence type="ECO:0000259" key="7">
    <source>
        <dbReference type="PROSITE" id="PS50041"/>
    </source>
</evidence>
<dbReference type="PANTHER" id="PTHR46784">
    <property type="entry name" value="KILLER CELL LECTIN-LIKE RECEPTOR SUBFAMILY B MEMBER 1"/>
    <property type="match status" value="1"/>
</dbReference>
<dbReference type="Proteomes" id="UP000694392">
    <property type="component" value="Unplaced"/>
</dbReference>
<keyword evidence="3" id="KW-0735">Signal-anchor</keyword>
<feature type="transmembrane region" description="Helical" evidence="6">
    <location>
        <begin position="21"/>
        <end position="44"/>
    </location>
</feature>
<name>A0A8D0GKJ4_SPHPU</name>
<dbReference type="GO" id="GO:0030246">
    <property type="term" value="F:carbohydrate binding"/>
    <property type="evidence" value="ECO:0007669"/>
    <property type="project" value="UniProtKB-KW"/>
</dbReference>
<evidence type="ECO:0000256" key="4">
    <source>
        <dbReference type="ARBA" id="ARBA00022989"/>
    </source>
</evidence>
<evidence type="ECO:0000256" key="3">
    <source>
        <dbReference type="ARBA" id="ARBA00022968"/>
    </source>
</evidence>
<sequence>MKESHQTLPPTGSPQCPRWHRIALGVGWTGNVVLVGAVIALGVWGSGSPNSPESFDGSLAAGTTGTKDSFGVEDLKLFLCEAPASSSSAPDLLTTKTLPGSSGCRLCPRSWVQHGNKCYWVSKDRRTWNKSQEACVTKRARLLVLRDLEEMTFIKNITEGSELTWLGLTVTFPEGNWTWLDGSPLDRKTFQISGPANQNSCGIMKGSQVNSLVCSVTTNWICEKETLLL</sequence>
<evidence type="ECO:0000256" key="2">
    <source>
        <dbReference type="ARBA" id="ARBA00022734"/>
    </source>
</evidence>
<dbReference type="CDD" id="cd03593">
    <property type="entry name" value="CLECT_NK_receptors_like"/>
    <property type="match status" value="1"/>
</dbReference>
<keyword evidence="4 6" id="KW-1133">Transmembrane helix</keyword>
<keyword evidence="6" id="KW-0812">Transmembrane</keyword>
<dbReference type="SMART" id="SM00034">
    <property type="entry name" value="CLECT"/>
    <property type="match status" value="1"/>
</dbReference>
<evidence type="ECO:0000256" key="6">
    <source>
        <dbReference type="SAM" id="Phobius"/>
    </source>
</evidence>
<dbReference type="InterPro" id="IPR051527">
    <property type="entry name" value="KLR_subfamily_B"/>
</dbReference>
<keyword evidence="6" id="KW-0472">Membrane</keyword>
<dbReference type="InterPro" id="IPR016187">
    <property type="entry name" value="CTDL_fold"/>
</dbReference>
<organism evidence="8 9">
    <name type="scientific">Sphenodon punctatus</name>
    <name type="common">Tuatara</name>
    <name type="synonym">Hatteria punctata</name>
    <dbReference type="NCBI Taxonomy" id="8508"/>
    <lineage>
        <taxon>Eukaryota</taxon>
        <taxon>Metazoa</taxon>
        <taxon>Chordata</taxon>
        <taxon>Craniata</taxon>
        <taxon>Vertebrata</taxon>
        <taxon>Euteleostomi</taxon>
        <taxon>Lepidosauria</taxon>
        <taxon>Sphenodontia</taxon>
        <taxon>Sphenodontidae</taxon>
        <taxon>Sphenodon</taxon>
    </lineage>
</organism>
<dbReference type="GO" id="GO:0005886">
    <property type="term" value="C:plasma membrane"/>
    <property type="evidence" value="ECO:0007669"/>
    <property type="project" value="TreeGrafter"/>
</dbReference>
<reference evidence="8" key="1">
    <citation type="submission" date="2025-08" db="UniProtKB">
        <authorList>
            <consortium name="Ensembl"/>
        </authorList>
    </citation>
    <scope>IDENTIFICATION</scope>
</reference>
<comment type="subcellular location">
    <subcellularLocation>
        <location evidence="1">Membrane</location>
        <topology evidence="1">Single-pass type II membrane protein</topology>
    </subcellularLocation>
</comment>
<dbReference type="GeneTree" id="ENSGT00940000154685"/>
<dbReference type="OMA" id="QHKWTCK"/>
<dbReference type="InterPro" id="IPR001304">
    <property type="entry name" value="C-type_lectin-like"/>
</dbReference>
<evidence type="ECO:0000256" key="1">
    <source>
        <dbReference type="ARBA" id="ARBA00004606"/>
    </source>
</evidence>
<dbReference type="GO" id="GO:0038023">
    <property type="term" value="F:signaling receptor activity"/>
    <property type="evidence" value="ECO:0007669"/>
    <property type="project" value="TreeGrafter"/>
</dbReference>
<feature type="domain" description="C-type lectin" evidence="7">
    <location>
        <begin position="114"/>
        <end position="223"/>
    </location>
</feature>
<proteinExistence type="predicted"/>
<evidence type="ECO:0000256" key="5">
    <source>
        <dbReference type="ARBA" id="ARBA00023157"/>
    </source>
</evidence>
<dbReference type="PANTHER" id="PTHR46784:SF1">
    <property type="entry name" value="KILLER CELL LECTIN-LIKE RECEPTOR SUBFAMILY B MEMBER 1"/>
    <property type="match status" value="1"/>
</dbReference>
<protein>
    <recommendedName>
        <fullName evidence="7">C-type lectin domain-containing protein</fullName>
    </recommendedName>
</protein>
<dbReference type="PROSITE" id="PS50041">
    <property type="entry name" value="C_TYPE_LECTIN_2"/>
    <property type="match status" value="1"/>
</dbReference>
<dbReference type="Ensembl" id="ENSSPUT00000008785.1">
    <property type="protein sequence ID" value="ENSSPUP00000008232.1"/>
    <property type="gene ID" value="ENSSPUG00000006383.1"/>
</dbReference>
<dbReference type="InterPro" id="IPR033992">
    <property type="entry name" value="NKR-like_CTLD"/>
</dbReference>
<dbReference type="Gene3D" id="3.10.100.10">
    <property type="entry name" value="Mannose-Binding Protein A, subunit A"/>
    <property type="match status" value="1"/>
</dbReference>
<evidence type="ECO:0000313" key="9">
    <source>
        <dbReference type="Proteomes" id="UP000694392"/>
    </source>
</evidence>
<dbReference type="Pfam" id="PF00059">
    <property type="entry name" value="Lectin_C"/>
    <property type="match status" value="1"/>
</dbReference>
<dbReference type="GO" id="GO:0042269">
    <property type="term" value="P:regulation of natural killer cell mediated cytotoxicity"/>
    <property type="evidence" value="ECO:0007669"/>
    <property type="project" value="TreeGrafter"/>
</dbReference>
<dbReference type="AlphaFoldDB" id="A0A8D0GKJ4"/>
<dbReference type="InterPro" id="IPR016186">
    <property type="entry name" value="C-type_lectin-like/link_sf"/>
</dbReference>
<keyword evidence="2" id="KW-0430">Lectin</keyword>
<reference evidence="8" key="2">
    <citation type="submission" date="2025-09" db="UniProtKB">
        <authorList>
            <consortium name="Ensembl"/>
        </authorList>
    </citation>
    <scope>IDENTIFICATION</scope>
</reference>
<dbReference type="SUPFAM" id="SSF56436">
    <property type="entry name" value="C-type lectin-like"/>
    <property type="match status" value="1"/>
</dbReference>